<feature type="domain" description="DNA methylase adenine-specific" evidence="5">
    <location>
        <begin position="315"/>
        <end position="503"/>
    </location>
</feature>
<evidence type="ECO:0000256" key="3">
    <source>
        <dbReference type="ARBA" id="ARBA00022679"/>
    </source>
</evidence>
<evidence type="ECO:0000256" key="1">
    <source>
        <dbReference type="ARBA" id="ARBA00011900"/>
    </source>
</evidence>
<dbReference type="InterPro" id="IPR003356">
    <property type="entry name" value="DNA_methylase_A-5"/>
</dbReference>
<gene>
    <name evidence="7" type="ORF">SAMN04488564_111316</name>
</gene>
<dbReference type="EMBL" id="FOYL01000011">
    <property type="protein sequence ID" value="SFR27876.1"/>
    <property type="molecule type" value="Genomic_DNA"/>
</dbReference>
<dbReference type="PANTHER" id="PTHR33841">
    <property type="entry name" value="DNA METHYLTRANSFERASE YEEA-RELATED"/>
    <property type="match status" value="1"/>
</dbReference>
<dbReference type="GO" id="GO:0008170">
    <property type="term" value="F:N-methyltransferase activity"/>
    <property type="evidence" value="ECO:0007669"/>
    <property type="project" value="InterPro"/>
</dbReference>
<keyword evidence="8" id="KW-1185">Reference proteome</keyword>
<dbReference type="InterPro" id="IPR029063">
    <property type="entry name" value="SAM-dependent_MTases_sf"/>
</dbReference>
<evidence type="ECO:0000259" key="5">
    <source>
        <dbReference type="Pfam" id="PF02384"/>
    </source>
</evidence>
<evidence type="ECO:0000313" key="8">
    <source>
        <dbReference type="Proteomes" id="UP000198583"/>
    </source>
</evidence>
<dbReference type="PANTHER" id="PTHR33841:SF1">
    <property type="entry name" value="DNA METHYLTRANSFERASE A"/>
    <property type="match status" value="1"/>
</dbReference>
<evidence type="ECO:0000256" key="4">
    <source>
        <dbReference type="ARBA" id="ARBA00047942"/>
    </source>
</evidence>
<evidence type="ECO:0000259" key="6">
    <source>
        <dbReference type="Pfam" id="PF18135"/>
    </source>
</evidence>
<evidence type="ECO:0000256" key="2">
    <source>
        <dbReference type="ARBA" id="ARBA00022603"/>
    </source>
</evidence>
<dbReference type="GO" id="GO:0009007">
    <property type="term" value="F:site-specific DNA-methyltransferase (adenine-specific) activity"/>
    <property type="evidence" value="ECO:0007669"/>
    <property type="project" value="UniProtKB-EC"/>
</dbReference>
<dbReference type="Pfam" id="PF18135">
    <property type="entry name" value="Type_ISP_C"/>
    <property type="match status" value="1"/>
</dbReference>
<sequence length="1099" mass="121901">MPRSHTVGLSIGTTTVDVVVAKFGSEVTKKLKTGKGSQEDHLRGPFERMLTGIAESLGLTITTIGEMRLPDLSIRPDYAVDIAGARVGYVELKKPGYGVPDNWRSPSQHDRIQWEKLQLLPNVLYSDGEQFARYSFGKLQGKIALLAPGLDRAGKRLHAVSSDFARVLTDFLLWEPERPRSLDELVRLVANLCRLLRDDVAAELIREQTGLSGSRTFSGLATDWRQALFPNLTDAEFADQYSQTITFALLLARVDGVSFRGRSIVEIARLLGKKHSLMGRALAVLTDQPEEEHSVALATMVRVLSVVDWADFPDDSYSMLYENFLAAYDPSLRRKSGVYYTPAPLVSFMTRFVDDVLRSRLGRTLGFAERDVIVVDPAMGTGSFLSEVVNTVAATVAAEEGAGAVAPHLRELSNRLIGFENQAAPYAVAELRIHSLLKKRHLAEVPAQERRFLADTLDDPDVQLLPMGRMYEAIERSRRGANHVKREQPVMVVLGNPPYVDKVKGTSKWIETPSSTTDSPSLSAFRKSGNGRLEYVLSNKYVYFWRWATWKAFDAHPAHPAGVVAMVCSAGFTTGPGFAGMREYLRRTADEGWVIDLTPEGHQPPMETRFFRGNQQPICVAVFIRRGASNPSVPARIHRTSVIGSVEEKSESLAELRIDDNNWKDCASGWSEPFHAVRSGSWSSMPAMTDLMPWAAPGVKPNRTWVYAPEKETLRERWNRLVRAPLHGKSELLKETSSTRVDSKITSIPGMAAHSGTISAEISGCPELRRVAHRSFDRKWTIPDARLHHRPSPSLWLTASNEQIFVVEQHAHPIVSGPALVFTSLIPDMHYHSGRGGRVLPLYRDDRATEQNVTPGLVRLLSERLKRSVDALDLVAYVAAVTAHNGFTRQFSTELKSPGIRIPLTVDSEAWLEAVSIGKEVIWLHTYGERCVDPSAGRPQAPPRMLTERPTVSVGISDSESGMPESIAHDDHTGTLHVGEGRIGPVSREVWSYEVSGMQVVKHWFGYRKKNPSGKRLSPLDHIAAQSWTSVMTTELLDLLNVVGRCVALEPRQEKLLGRIIRGPLITVDDLTAAGVLPVSGMARRIPKLNHQDDLFSSD</sequence>
<dbReference type="GO" id="GO:0032259">
    <property type="term" value="P:methylation"/>
    <property type="evidence" value="ECO:0007669"/>
    <property type="project" value="UniProtKB-KW"/>
</dbReference>
<dbReference type="InterPro" id="IPR041635">
    <property type="entry name" value="Type_ISP_LLaBIII_C"/>
</dbReference>
<accession>A0A1I6FD14</accession>
<name>A0A1I6FD14_9PSEU</name>
<keyword evidence="3" id="KW-0808">Transferase</keyword>
<dbReference type="Gene3D" id="3.40.50.150">
    <property type="entry name" value="Vaccinia Virus protein VP39"/>
    <property type="match status" value="1"/>
</dbReference>
<dbReference type="PRINTS" id="PR00507">
    <property type="entry name" value="N12N6MTFRASE"/>
</dbReference>
<dbReference type="EC" id="2.1.1.72" evidence="1"/>
<keyword evidence="2 7" id="KW-0489">Methyltransferase</keyword>
<proteinExistence type="predicted"/>
<dbReference type="GO" id="GO:0003677">
    <property type="term" value="F:DNA binding"/>
    <property type="evidence" value="ECO:0007669"/>
    <property type="project" value="InterPro"/>
</dbReference>
<feature type="domain" description="Type ISP restriction-modification enzyme LLaBIII C-terminal specificity" evidence="6">
    <location>
        <begin position="690"/>
        <end position="1039"/>
    </location>
</feature>
<evidence type="ECO:0000313" key="7">
    <source>
        <dbReference type="EMBL" id="SFR27876.1"/>
    </source>
</evidence>
<organism evidence="7 8">
    <name type="scientific">Lentzea waywayandensis</name>
    <dbReference type="NCBI Taxonomy" id="84724"/>
    <lineage>
        <taxon>Bacteria</taxon>
        <taxon>Bacillati</taxon>
        <taxon>Actinomycetota</taxon>
        <taxon>Actinomycetes</taxon>
        <taxon>Pseudonocardiales</taxon>
        <taxon>Pseudonocardiaceae</taxon>
        <taxon>Lentzea</taxon>
    </lineage>
</organism>
<dbReference type="Proteomes" id="UP000198583">
    <property type="component" value="Unassembled WGS sequence"/>
</dbReference>
<dbReference type="AlphaFoldDB" id="A0A1I6FD14"/>
<dbReference type="SUPFAM" id="SSF53335">
    <property type="entry name" value="S-adenosyl-L-methionine-dependent methyltransferases"/>
    <property type="match status" value="1"/>
</dbReference>
<dbReference type="InterPro" id="IPR050953">
    <property type="entry name" value="N4_N6_ade-DNA_methylase"/>
</dbReference>
<comment type="catalytic activity">
    <reaction evidence="4">
        <text>a 2'-deoxyadenosine in DNA + S-adenosyl-L-methionine = an N(6)-methyl-2'-deoxyadenosine in DNA + S-adenosyl-L-homocysteine + H(+)</text>
        <dbReference type="Rhea" id="RHEA:15197"/>
        <dbReference type="Rhea" id="RHEA-COMP:12418"/>
        <dbReference type="Rhea" id="RHEA-COMP:12419"/>
        <dbReference type="ChEBI" id="CHEBI:15378"/>
        <dbReference type="ChEBI" id="CHEBI:57856"/>
        <dbReference type="ChEBI" id="CHEBI:59789"/>
        <dbReference type="ChEBI" id="CHEBI:90615"/>
        <dbReference type="ChEBI" id="CHEBI:90616"/>
        <dbReference type="EC" id="2.1.1.72"/>
    </reaction>
</comment>
<protein>
    <recommendedName>
        <fullName evidence="1">site-specific DNA-methyltransferase (adenine-specific)</fullName>
        <ecNumber evidence="1">2.1.1.72</ecNumber>
    </recommendedName>
</protein>
<dbReference type="Pfam" id="PF02384">
    <property type="entry name" value="N6_Mtase"/>
    <property type="match status" value="1"/>
</dbReference>
<reference evidence="8" key="1">
    <citation type="submission" date="2016-10" db="EMBL/GenBank/DDBJ databases">
        <authorList>
            <person name="Varghese N."/>
            <person name="Submissions S."/>
        </authorList>
    </citation>
    <scope>NUCLEOTIDE SEQUENCE [LARGE SCALE GENOMIC DNA]</scope>
    <source>
        <strain evidence="8">DSM 44232</strain>
    </source>
</reference>